<organism evidence="3">
    <name type="scientific">Bacteroides intestinalis</name>
    <dbReference type="NCBI Taxonomy" id="329854"/>
    <lineage>
        <taxon>Bacteria</taxon>
        <taxon>Pseudomonadati</taxon>
        <taxon>Bacteroidota</taxon>
        <taxon>Bacteroidia</taxon>
        <taxon>Bacteroidales</taxon>
        <taxon>Bacteroidaceae</taxon>
        <taxon>Bacteroides</taxon>
    </lineage>
</organism>
<name>A0A139LBT7_9BACE</name>
<dbReference type="Pfam" id="PF08522">
    <property type="entry name" value="BT_3987-like_N"/>
    <property type="match status" value="1"/>
</dbReference>
<feature type="signal peptide" evidence="1">
    <location>
        <begin position="1"/>
        <end position="26"/>
    </location>
</feature>
<evidence type="ECO:0000313" key="4">
    <source>
        <dbReference type="Proteomes" id="UP000070319"/>
    </source>
</evidence>
<feature type="chain" id="PRO_5007487227" description="BT-3987-like N-terminal domain-containing protein" evidence="1">
    <location>
        <begin position="27"/>
        <end position="392"/>
    </location>
</feature>
<keyword evidence="1" id="KW-0732">Signal</keyword>
<dbReference type="GO" id="GO:0005975">
    <property type="term" value="P:carbohydrate metabolic process"/>
    <property type="evidence" value="ECO:0007669"/>
    <property type="project" value="UniProtKB-ARBA"/>
</dbReference>
<feature type="domain" description="BT-3987-like N-terminal" evidence="2">
    <location>
        <begin position="32"/>
        <end position="148"/>
    </location>
</feature>
<dbReference type="InterPro" id="IPR013320">
    <property type="entry name" value="ConA-like_dom_sf"/>
</dbReference>
<dbReference type="GO" id="GO:0004553">
    <property type="term" value="F:hydrolase activity, hydrolyzing O-glycosyl compounds"/>
    <property type="evidence" value="ECO:0007669"/>
    <property type="project" value="UniProtKB-ARBA"/>
</dbReference>
<gene>
    <name evidence="3" type="ORF">HMPREF2531_02736</name>
</gene>
<accession>A0A139LBT7</accession>
<dbReference type="Gene3D" id="2.60.120.200">
    <property type="match status" value="1"/>
</dbReference>
<dbReference type="AlphaFoldDB" id="A0A139LBT7"/>
<comment type="caution">
    <text evidence="3">The sequence shown here is derived from an EMBL/GenBank/DDBJ whole genome shotgun (WGS) entry which is preliminary data.</text>
</comment>
<evidence type="ECO:0000259" key="2">
    <source>
        <dbReference type="Pfam" id="PF08522"/>
    </source>
</evidence>
<evidence type="ECO:0000256" key="1">
    <source>
        <dbReference type="SAM" id="SignalP"/>
    </source>
</evidence>
<dbReference type="SUPFAM" id="SSF49899">
    <property type="entry name" value="Concanavalin A-like lectins/glucanases"/>
    <property type="match status" value="1"/>
</dbReference>
<proteinExistence type="predicted"/>
<dbReference type="EMBL" id="LTDF01000094">
    <property type="protein sequence ID" value="KXT48870.1"/>
    <property type="molecule type" value="Genomic_DNA"/>
</dbReference>
<dbReference type="PATRIC" id="fig|329854.7.peg.2788"/>
<dbReference type="PROSITE" id="PS51257">
    <property type="entry name" value="PROKAR_LIPOPROTEIN"/>
    <property type="match status" value="1"/>
</dbReference>
<sequence length="392" mass="43453">MITIMKLKNIYFISLALISGMFSGCADDTENFDNQLFMTSKTPTTFFVKAITQNATGEFSMSIPKPSEQDITFTIKADASLVSVYEDTYYVSDMEMLPEGHYSFSATEGKIAAGALKSTPITVSFTELGSLDLNKTYVLPVTVVDASINVLGSSNTSYYVFKGAALINKVANINKNNVYVDWVNPNVVQNMKTMTAEALIHPYSFDNQLNTLMGIEGQFLFRFGDSGVPSNQLQIATGKGNFTNSSMVAPLNAWTHVAVTYDSEAQTIRVYFNGRLVGDFTDATYGPVNWGIPHSDESDGKPRCFWIGYSYNNERFLDADISEVRIWNRVLTQDEINAENHFYAVSEDAQNLVAYWKFDDGADIIKDYSNSGNDATASAKLTWVDVELPAKK</sequence>
<protein>
    <recommendedName>
        <fullName evidence="2">BT-3987-like N-terminal domain-containing protein</fullName>
    </recommendedName>
</protein>
<reference evidence="3 4" key="1">
    <citation type="submission" date="2016-02" db="EMBL/GenBank/DDBJ databases">
        <authorList>
            <person name="Wen L."/>
            <person name="He K."/>
            <person name="Yang H."/>
        </authorList>
    </citation>
    <scope>NUCLEOTIDE SEQUENCE [LARGE SCALE GENOMIC DNA]</scope>
    <source>
        <strain evidence="3 4">KLE1704</strain>
    </source>
</reference>
<dbReference type="Pfam" id="PF13385">
    <property type="entry name" value="Laminin_G_3"/>
    <property type="match status" value="1"/>
</dbReference>
<dbReference type="Proteomes" id="UP000070319">
    <property type="component" value="Unassembled WGS sequence"/>
</dbReference>
<dbReference type="InterPro" id="IPR013728">
    <property type="entry name" value="BT_3987-like_N"/>
</dbReference>
<evidence type="ECO:0000313" key="3">
    <source>
        <dbReference type="EMBL" id="KXT48870.1"/>
    </source>
</evidence>
<dbReference type="Gene3D" id="2.60.40.1740">
    <property type="entry name" value="hypothetical protein (bacova_03559)"/>
    <property type="match status" value="1"/>
</dbReference>